<dbReference type="STRING" id="1121877.FEAC_13070"/>
<dbReference type="InterPro" id="IPR001474">
    <property type="entry name" value="GTP_CycHdrlase_I"/>
</dbReference>
<name>A0A0D8FV45_9ACTN</name>
<evidence type="ECO:0000256" key="4">
    <source>
        <dbReference type="ARBA" id="ARBA00017272"/>
    </source>
</evidence>
<keyword evidence="5" id="KW-0554">One-carbon metabolism</keyword>
<feature type="domain" description="GTP cyclohydrolase I" evidence="8">
    <location>
        <begin position="9"/>
        <end position="167"/>
    </location>
</feature>
<evidence type="ECO:0000256" key="5">
    <source>
        <dbReference type="ARBA" id="ARBA00022563"/>
    </source>
</evidence>
<reference evidence="9 10" key="1">
    <citation type="submission" date="2015-01" db="EMBL/GenBank/DDBJ databases">
        <title>Draft genome of the acidophilic iron oxidizer Ferrimicrobium acidiphilum strain T23.</title>
        <authorList>
            <person name="Poehlein A."/>
            <person name="Eisen S."/>
            <person name="Schloemann M."/>
            <person name="Johnson B.D."/>
            <person name="Daniel R."/>
            <person name="Muehling M."/>
        </authorList>
    </citation>
    <scope>NUCLEOTIDE SEQUENCE [LARGE SCALE GENOMIC DNA]</scope>
    <source>
        <strain evidence="9 10">T23</strain>
    </source>
</reference>
<evidence type="ECO:0000256" key="7">
    <source>
        <dbReference type="ARBA" id="ARBA00030854"/>
    </source>
</evidence>
<evidence type="ECO:0000313" key="9">
    <source>
        <dbReference type="EMBL" id="KJE76981.1"/>
    </source>
</evidence>
<dbReference type="InterPro" id="IPR043133">
    <property type="entry name" value="GTP-CH-I_C/QueF"/>
</dbReference>
<dbReference type="GeneID" id="78372523"/>
<dbReference type="PATRIC" id="fig|1121877.4.peg.1433"/>
<dbReference type="GO" id="GO:0046654">
    <property type="term" value="P:tetrahydrofolate biosynthetic process"/>
    <property type="evidence" value="ECO:0007669"/>
    <property type="project" value="InterPro"/>
</dbReference>
<dbReference type="PROSITE" id="PS00859">
    <property type="entry name" value="GTP_CYCLOHYDROL_1_1"/>
    <property type="match status" value="1"/>
</dbReference>
<evidence type="ECO:0000256" key="6">
    <source>
        <dbReference type="ARBA" id="ARBA00022801"/>
    </source>
</evidence>
<evidence type="ECO:0000259" key="8">
    <source>
        <dbReference type="Pfam" id="PF01227"/>
    </source>
</evidence>
<dbReference type="GO" id="GO:0006729">
    <property type="term" value="P:tetrahydrobiopterin biosynthetic process"/>
    <property type="evidence" value="ECO:0007669"/>
    <property type="project" value="TreeGrafter"/>
</dbReference>
<dbReference type="GO" id="GO:0005737">
    <property type="term" value="C:cytoplasm"/>
    <property type="evidence" value="ECO:0007669"/>
    <property type="project" value="TreeGrafter"/>
</dbReference>
<dbReference type="GO" id="GO:0005525">
    <property type="term" value="F:GTP binding"/>
    <property type="evidence" value="ECO:0007669"/>
    <property type="project" value="TreeGrafter"/>
</dbReference>
<dbReference type="Gene3D" id="3.30.1130.10">
    <property type="match status" value="1"/>
</dbReference>
<dbReference type="PANTHER" id="PTHR11109">
    <property type="entry name" value="GTP CYCLOHYDROLASE I"/>
    <property type="match status" value="1"/>
</dbReference>
<dbReference type="eggNOG" id="COG0302">
    <property type="taxonomic scope" value="Bacteria"/>
</dbReference>
<accession>A0A0D8FV45</accession>
<comment type="caution">
    <text evidence="9">The sequence shown here is derived from an EMBL/GenBank/DDBJ whole genome shotgun (WGS) entry which is preliminary data.</text>
</comment>
<dbReference type="GO" id="GO:0008270">
    <property type="term" value="F:zinc ion binding"/>
    <property type="evidence" value="ECO:0007669"/>
    <property type="project" value="TreeGrafter"/>
</dbReference>
<dbReference type="SUPFAM" id="SSF55620">
    <property type="entry name" value="Tetrahydrobiopterin biosynthesis enzymes-like"/>
    <property type="match status" value="1"/>
</dbReference>
<evidence type="ECO:0000256" key="1">
    <source>
        <dbReference type="ARBA" id="ARBA00001052"/>
    </source>
</evidence>
<dbReference type="UniPathway" id="UPA00848">
    <property type="reaction ID" value="UER00151"/>
</dbReference>
<dbReference type="InterPro" id="IPR018234">
    <property type="entry name" value="GTP_CycHdrlase_I_CS"/>
</dbReference>
<protein>
    <recommendedName>
        <fullName evidence="4">GTP cyclohydrolase 1</fullName>
        <ecNumber evidence="3">3.5.4.16</ecNumber>
    </recommendedName>
    <alternativeName>
        <fullName evidence="7">GTP cyclohydrolase I</fullName>
    </alternativeName>
</protein>
<organism evidence="9 10">
    <name type="scientific">Ferrimicrobium acidiphilum DSM 19497</name>
    <dbReference type="NCBI Taxonomy" id="1121877"/>
    <lineage>
        <taxon>Bacteria</taxon>
        <taxon>Bacillati</taxon>
        <taxon>Actinomycetota</taxon>
        <taxon>Acidimicrobiia</taxon>
        <taxon>Acidimicrobiales</taxon>
        <taxon>Acidimicrobiaceae</taxon>
        <taxon>Ferrimicrobium</taxon>
    </lineage>
</organism>
<gene>
    <name evidence="9" type="primary">folE</name>
    <name evidence="9" type="ORF">FEAC_13070</name>
</gene>
<keyword evidence="6 9" id="KW-0378">Hydrolase</keyword>
<keyword evidence="10" id="KW-1185">Reference proteome</keyword>
<evidence type="ECO:0000313" key="10">
    <source>
        <dbReference type="Proteomes" id="UP000032336"/>
    </source>
</evidence>
<evidence type="ECO:0000256" key="3">
    <source>
        <dbReference type="ARBA" id="ARBA00012715"/>
    </source>
</evidence>
<dbReference type="GO" id="GO:0006730">
    <property type="term" value="P:one-carbon metabolic process"/>
    <property type="evidence" value="ECO:0007669"/>
    <property type="project" value="UniProtKB-KW"/>
</dbReference>
<dbReference type="FunFam" id="3.30.1130.10:FF:000001">
    <property type="entry name" value="GTP cyclohydrolase 1"/>
    <property type="match status" value="1"/>
</dbReference>
<dbReference type="RefSeq" id="WP_035391025.1">
    <property type="nucleotide sequence ID" value="NZ_JQKF01000035.1"/>
</dbReference>
<dbReference type="PROSITE" id="PS00860">
    <property type="entry name" value="GTP_CYCLOHYDROL_1_2"/>
    <property type="match status" value="1"/>
</dbReference>
<sequence>MTSRDEAVTAVETLLTYLGERNDTRFGDEVYSRTPDRWITFLEAATQGMSEPEPSAVRFELERSGLVSIDEVAFYSLCEHHLLPFFGVVSVDYQPVDYVVGLSALVHVIERHARRLQLQERMTRDIAADVAAITGAKDVRVCVVAEHMCMSMRGVGKPGAQVTTRVVLSGSDSGNP</sequence>
<evidence type="ECO:0000256" key="2">
    <source>
        <dbReference type="ARBA" id="ARBA00005080"/>
    </source>
</evidence>
<dbReference type="AlphaFoldDB" id="A0A0D8FV45"/>
<dbReference type="EC" id="3.5.4.16" evidence="3"/>
<dbReference type="Proteomes" id="UP000032336">
    <property type="component" value="Unassembled WGS sequence"/>
</dbReference>
<dbReference type="Pfam" id="PF01227">
    <property type="entry name" value="GTP_cyclohydroI"/>
    <property type="match status" value="1"/>
</dbReference>
<dbReference type="PANTHER" id="PTHR11109:SF7">
    <property type="entry name" value="GTP CYCLOHYDROLASE 1"/>
    <property type="match status" value="1"/>
</dbReference>
<comment type="pathway">
    <text evidence="2">Cofactor biosynthesis; 7,8-dihydroneopterin triphosphate biosynthesis; 7,8-dihydroneopterin triphosphate from GTP: step 1/1.</text>
</comment>
<comment type="catalytic activity">
    <reaction evidence="1">
        <text>GTP + H2O = 7,8-dihydroneopterin 3'-triphosphate + formate + H(+)</text>
        <dbReference type="Rhea" id="RHEA:17473"/>
        <dbReference type="ChEBI" id="CHEBI:15377"/>
        <dbReference type="ChEBI" id="CHEBI:15378"/>
        <dbReference type="ChEBI" id="CHEBI:15740"/>
        <dbReference type="ChEBI" id="CHEBI:37565"/>
        <dbReference type="ChEBI" id="CHEBI:58462"/>
        <dbReference type="EC" id="3.5.4.16"/>
    </reaction>
</comment>
<dbReference type="EMBL" id="JXUW01000009">
    <property type="protein sequence ID" value="KJE76981.1"/>
    <property type="molecule type" value="Genomic_DNA"/>
</dbReference>
<dbReference type="InterPro" id="IPR020602">
    <property type="entry name" value="GTP_CycHdrlase_I_dom"/>
</dbReference>
<proteinExistence type="predicted"/>
<dbReference type="GO" id="GO:0003934">
    <property type="term" value="F:GTP cyclohydrolase I activity"/>
    <property type="evidence" value="ECO:0007669"/>
    <property type="project" value="UniProtKB-EC"/>
</dbReference>